<dbReference type="Gene3D" id="2.30.110.20">
    <property type="entry name" value="Hcp1-like"/>
    <property type="match status" value="1"/>
</dbReference>
<keyword evidence="2" id="KW-1185">Reference proteome</keyword>
<proteinExistence type="predicted"/>
<organism evidence="1 2">
    <name type="scientific">Jeongeupia naejangsanensis</name>
    <dbReference type="NCBI Taxonomy" id="613195"/>
    <lineage>
        <taxon>Bacteria</taxon>
        <taxon>Pseudomonadati</taxon>
        <taxon>Pseudomonadota</taxon>
        <taxon>Betaproteobacteria</taxon>
        <taxon>Neisseriales</taxon>
        <taxon>Chitinibacteraceae</taxon>
        <taxon>Jeongeupia</taxon>
    </lineage>
</organism>
<evidence type="ECO:0000313" key="1">
    <source>
        <dbReference type="EMBL" id="MBM3116351.1"/>
    </source>
</evidence>
<accession>A0ABS2BL71</accession>
<protein>
    <submittedName>
        <fullName evidence="1">Type VI secretion system tube protein Hcp</fullName>
    </submittedName>
</protein>
<comment type="caution">
    <text evidence="1">The sequence shown here is derived from an EMBL/GenBank/DDBJ whole genome shotgun (WGS) entry which is preliminary data.</text>
</comment>
<dbReference type="InterPro" id="IPR008514">
    <property type="entry name" value="T6SS_Hcp"/>
</dbReference>
<dbReference type="InterPro" id="IPR036624">
    <property type="entry name" value="Hcp1-lik_sf"/>
</dbReference>
<dbReference type="EMBL" id="JAESND010000005">
    <property type="protein sequence ID" value="MBM3116351.1"/>
    <property type="molecule type" value="Genomic_DNA"/>
</dbReference>
<name>A0ABS2BL71_9NEIS</name>
<dbReference type="RefSeq" id="WP_203538602.1">
    <property type="nucleotide sequence ID" value="NZ_JAESND010000005.1"/>
</dbReference>
<reference evidence="1 2" key="1">
    <citation type="submission" date="2021-01" db="EMBL/GenBank/DDBJ databases">
        <title>Draft Genome Sequence and Polyhydroxyalkanoate Biosynthetic Potential of Jeongeupia naejangsanensis Type Strain DSM 24253.</title>
        <authorList>
            <person name="Turrini P."/>
            <person name="Artuso I."/>
            <person name="Lugli G.A."/>
            <person name="Frangipani E."/>
            <person name="Ventura M."/>
            <person name="Visca P."/>
        </authorList>
    </citation>
    <scope>NUCLEOTIDE SEQUENCE [LARGE SCALE GENOMIC DNA]</scope>
    <source>
        <strain evidence="1 2">DSM 24253</strain>
    </source>
</reference>
<dbReference type="Proteomes" id="UP000809431">
    <property type="component" value="Unassembled WGS sequence"/>
</dbReference>
<sequence>MDAIILDLGTDIKGECTLEGYTDKIELMSYSHNVAMQVTNDVSNTERTSGKPHIGEFTVTKFADAATPSLNQYCCSGKSLPTVTITVGRNAAESNGQIMPFITYTLTNAILSNVSVSGGAGGKPVETLSINFTKIKWDLTTQKSDGAKKGSAATTWDLAANKAS</sequence>
<dbReference type="Pfam" id="PF05638">
    <property type="entry name" value="T6SS_HCP"/>
    <property type="match status" value="1"/>
</dbReference>
<dbReference type="SUPFAM" id="SSF141452">
    <property type="entry name" value="Hcp1-like"/>
    <property type="match status" value="1"/>
</dbReference>
<dbReference type="PANTHER" id="PTHR36152:SF1">
    <property type="entry name" value="UBIQUITIN-LIKE DOMAIN-CONTAINING PROTEIN"/>
    <property type="match status" value="1"/>
</dbReference>
<dbReference type="InterPro" id="IPR053165">
    <property type="entry name" value="HSI-I_assembly_Hcp1"/>
</dbReference>
<dbReference type="NCBIfam" id="TIGR03344">
    <property type="entry name" value="VI_effect_Hcp1"/>
    <property type="match status" value="1"/>
</dbReference>
<dbReference type="PANTHER" id="PTHR36152">
    <property type="entry name" value="CYTOPLASMIC PROTEIN-RELATED"/>
    <property type="match status" value="1"/>
</dbReference>
<gene>
    <name evidence="1" type="ORF">JMJ54_10955</name>
</gene>
<evidence type="ECO:0000313" key="2">
    <source>
        <dbReference type="Proteomes" id="UP000809431"/>
    </source>
</evidence>